<dbReference type="Proteomes" id="UP000199690">
    <property type="component" value="Unassembled WGS sequence"/>
</dbReference>
<evidence type="ECO:0000313" key="2">
    <source>
        <dbReference type="EMBL" id="SEG91226.1"/>
    </source>
</evidence>
<accession>A0A1H6E2L7</accession>
<evidence type="ECO:0008006" key="6">
    <source>
        <dbReference type="Google" id="ProtNLM"/>
    </source>
</evidence>
<protein>
    <recommendedName>
        <fullName evidence="6">Lipoprotein</fullName>
    </recommendedName>
</protein>
<dbReference type="PROSITE" id="PS51318">
    <property type="entry name" value="TAT"/>
    <property type="match status" value="1"/>
</dbReference>
<dbReference type="EMBL" id="FNVB01000008">
    <property type="protein sequence ID" value="SEG91226.1"/>
    <property type="molecule type" value="Genomic_DNA"/>
</dbReference>
<dbReference type="InterPro" id="IPR006311">
    <property type="entry name" value="TAT_signal"/>
</dbReference>
<dbReference type="Proteomes" id="UP000236729">
    <property type="component" value="Unassembled WGS sequence"/>
</dbReference>
<feature type="chain" id="PRO_5038442178" description="Lipoprotein" evidence="1">
    <location>
        <begin position="29"/>
        <end position="215"/>
    </location>
</feature>
<keyword evidence="4" id="KW-1185">Reference proteome</keyword>
<dbReference type="AlphaFoldDB" id="A0A1H6E2L7"/>
<feature type="signal peptide" evidence="1">
    <location>
        <begin position="1"/>
        <end position="28"/>
    </location>
</feature>
<reference evidence="4 5" key="2">
    <citation type="submission" date="2016-10" db="EMBL/GenBank/DDBJ databases">
        <authorList>
            <person name="Varghese N."/>
            <person name="Submissions S."/>
        </authorList>
    </citation>
    <scope>NUCLEOTIDE SEQUENCE [LARGE SCALE GENOMIC DNA]</scope>
    <source>
        <strain evidence="5">ATCC 20501</strain>
        <strain evidence="3 4">CGMCC 4.3529</strain>
    </source>
</reference>
<evidence type="ECO:0000313" key="5">
    <source>
        <dbReference type="Proteomes" id="UP000236729"/>
    </source>
</evidence>
<name>A0A1H6E2L7_9PSEU</name>
<gene>
    <name evidence="2" type="ORF">SAMN02982929_05414</name>
    <name evidence="3" type="ORF">SAMN05216506_12050</name>
</gene>
<reference evidence="2" key="1">
    <citation type="submission" date="2016-10" db="EMBL/GenBank/DDBJ databases">
        <authorList>
            <person name="de Groot N.N."/>
        </authorList>
    </citation>
    <scope>NUCLEOTIDE SEQUENCE [LARGE SCALE GENOMIC DNA]</scope>
    <source>
        <strain evidence="2">ATCC 20501</strain>
    </source>
</reference>
<proteinExistence type="predicted"/>
<accession>A0A1I2GBJ3</accession>
<evidence type="ECO:0000256" key="1">
    <source>
        <dbReference type="SAM" id="SignalP"/>
    </source>
</evidence>
<dbReference type="RefSeq" id="WP_093358228.1">
    <property type="nucleotide sequence ID" value="NZ_FNVB01000008.1"/>
</dbReference>
<dbReference type="EMBL" id="FOME01000020">
    <property type="protein sequence ID" value="SFF14360.1"/>
    <property type="molecule type" value="Genomic_DNA"/>
</dbReference>
<evidence type="ECO:0000313" key="3">
    <source>
        <dbReference type="EMBL" id="SFF14360.1"/>
    </source>
</evidence>
<evidence type="ECO:0000313" key="4">
    <source>
        <dbReference type="Proteomes" id="UP000199690"/>
    </source>
</evidence>
<sequence length="215" mass="23144">MSSSTARRSGLAAAFAVTAALLATPVTAAAAPADVPDIQWPPVGTTPPNHTPEEIDRIATELRQHAQDVFPDVVPQAVGPTTSKPEVIFDGALYGNTEFRVAEGRTAVTYQYNAPGVFYKSPKQTCEQGNLALCEGTLLDDGSVLLHQIYPEAADDPFRVATSTHFKLDGSVTMVSSYNYDPILDDQQDPNPRPEVAVPFDQLDVLATDPELAYR</sequence>
<keyword evidence="1" id="KW-0732">Signal</keyword>
<organism evidence="2 5">
    <name type="scientific">Saccharopolyspora kobensis</name>
    <dbReference type="NCBI Taxonomy" id="146035"/>
    <lineage>
        <taxon>Bacteria</taxon>
        <taxon>Bacillati</taxon>
        <taxon>Actinomycetota</taxon>
        <taxon>Actinomycetes</taxon>
        <taxon>Pseudonocardiales</taxon>
        <taxon>Pseudonocardiaceae</taxon>
        <taxon>Saccharopolyspora</taxon>
    </lineage>
</organism>